<feature type="compositionally biased region" description="Low complexity" evidence="2">
    <location>
        <begin position="523"/>
        <end position="539"/>
    </location>
</feature>
<evidence type="ECO:0000313" key="3">
    <source>
        <dbReference type="EMBL" id="RLW11653.1"/>
    </source>
</evidence>
<dbReference type="GO" id="GO:0031122">
    <property type="term" value="P:cytoplasmic microtubule organization"/>
    <property type="evidence" value="ECO:0007669"/>
    <property type="project" value="TreeGrafter"/>
</dbReference>
<accession>A0A3L8SYJ4</accession>
<organism evidence="3 4">
    <name type="scientific">Chloebia gouldiae</name>
    <name type="common">Gouldian finch</name>
    <name type="synonym">Erythrura gouldiae</name>
    <dbReference type="NCBI Taxonomy" id="44316"/>
    <lineage>
        <taxon>Eukaryota</taxon>
        <taxon>Metazoa</taxon>
        <taxon>Chordata</taxon>
        <taxon>Craniata</taxon>
        <taxon>Vertebrata</taxon>
        <taxon>Euteleostomi</taxon>
        <taxon>Archelosauria</taxon>
        <taxon>Archosauria</taxon>
        <taxon>Dinosauria</taxon>
        <taxon>Saurischia</taxon>
        <taxon>Theropoda</taxon>
        <taxon>Coelurosauria</taxon>
        <taxon>Aves</taxon>
        <taxon>Neognathae</taxon>
        <taxon>Neoaves</taxon>
        <taxon>Telluraves</taxon>
        <taxon>Australaves</taxon>
        <taxon>Passeriformes</taxon>
        <taxon>Passeroidea</taxon>
        <taxon>Passeridae</taxon>
        <taxon>Chloebia</taxon>
    </lineage>
</organism>
<reference evidence="3 4" key="1">
    <citation type="journal article" date="2018" name="Proc. R. Soc. B">
        <title>A non-coding region near Follistatin controls head colour polymorphism in the Gouldian finch.</title>
        <authorList>
            <person name="Toomey M.B."/>
            <person name="Marques C.I."/>
            <person name="Andrade P."/>
            <person name="Araujo P.M."/>
            <person name="Sabatino S."/>
            <person name="Gazda M.A."/>
            <person name="Afonso S."/>
            <person name="Lopes R.J."/>
            <person name="Corbo J.C."/>
            <person name="Carneiro M."/>
        </authorList>
    </citation>
    <scope>NUCLEOTIDE SEQUENCE [LARGE SCALE GENOMIC DNA]</scope>
    <source>
        <strain evidence="3">Red01</strain>
        <tissue evidence="3">Muscle</tissue>
    </source>
</reference>
<feature type="coiled-coil region" evidence="1">
    <location>
        <begin position="124"/>
        <end position="154"/>
    </location>
</feature>
<dbReference type="STRING" id="44316.ENSEGOP00005003988"/>
<evidence type="ECO:0000256" key="1">
    <source>
        <dbReference type="SAM" id="Coils"/>
    </source>
</evidence>
<protein>
    <recommendedName>
        <fullName evidence="5">Coiled-coil domain-containing protein 13</fullName>
    </recommendedName>
</protein>
<dbReference type="EMBL" id="QUSF01000003">
    <property type="protein sequence ID" value="RLW11653.1"/>
    <property type="molecule type" value="Genomic_DNA"/>
</dbReference>
<feature type="coiled-coil region" evidence="1">
    <location>
        <begin position="489"/>
        <end position="516"/>
    </location>
</feature>
<dbReference type="GO" id="GO:1905515">
    <property type="term" value="P:non-motile cilium assembly"/>
    <property type="evidence" value="ECO:0007669"/>
    <property type="project" value="TreeGrafter"/>
</dbReference>
<sequence>MAAGGGGAIMAAALRGRARALPLPWAPHREPGPQLRSEKPGQPRTAPDSPGRAPGALANAARPDAKVNEDFKSQFKAYQEQQQRRLQNLMEMKKEKQDRQKNTGSTKETVRALSDLNLFKKGPLVKEDASKSLLEAENEQLQDQLREVRDENCRLYRLVSEKDFEIKELQRRVREERLALSGVSGLAGDVAATKIVELAKKNREVTAEFESERAKVKQLNHKVKELERELQAATEKIHSLGGDAAGLKESTLKMLEGNLAENPEVKSLQEKLSTANVKVTEYRNQLQSLKQELKLTQKILAKEVGEDVNIQSLLANSGNWRGRAQQILLLQTKVQELEHKLNHQKIRASLLEVDEGLLAFPDPRKLSVQEKNLLKIRSLEKEKKESLEKLSEQHNILQKNHEELKKKFDASKARNQVLCGEVKTLKGQIGTLLEKGKHDDELIDALLSQQKQMQEILKGLSQKEDGNKGSQEMMGQLLDSEIQKKGTLIDELSKLVVDKETKVQMLEKEIEQLILQDKSGAAHPPCSEHSGSPEGSGSSNAGRTESACTVSAMGHVLVESAATKPFFLIPPGRSAGTASSSREALLGRITMERALCQAATAEREKLLELVAVLEKSVEEINSKILEAEKKLQEEEWQSDSLEQQLENLQVDAGSCTRAQEPALRSRKGEGEPSAPATSPVSPLGFTDSNNIGAPPAKPSPGLQLARGDGPCSEPGARQQEKSWPFFSEEAFPTGLSGTRISAACFRGITAGEKLSPALCCPQAHSSLCTPA</sequence>
<dbReference type="OrthoDB" id="10258312at2759"/>
<dbReference type="GO" id="GO:0034451">
    <property type="term" value="C:centriolar satellite"/>
    <property type="evidence" value="ECO:0007669"/>
    <property type="project" value="TreeGrafter"/>
</dbReference>
<dbReference type="PANTHER" id="PTHR31935">
    <property type="entry name" value="COILED-COIL DOMAIN-CONTAINING PROTEIN 13"/>
    <property type="match status" value="1"/>
</dbReference>
<dbReference type="Proteomes" id="UP000276834">
    <property type="component" value="Unassembled WGS sequence"/>
</dbReference>
<feature type="coiled-coil region" evidence="1">
    <location>
        <begin position="202"/>
        <end position="299"/>
    </location>
</feature>
<feature type="coiled-coil region" evidence="1">
    <location>
        <begin position="327"/>
        <end position="414"/>
    </location>
</feature>
<feature type="region of interest" description="Disordered" evidence="2">
    <location>
        <begin position="649"/>
        <end position="720"/>
    </location>
</feature>
<dbReference type="AlphaFoldDB" id="A0A3L8SYJ4"/>
<keyword evidence="4" id="KW-1185">Reference proteome</keyword>
<evidence type="ECO:0000256" key="2">
    <source>
        <dbReference type="SAM" id="MobiDB-lite"/>
    </source>
</evidence>
<dbReference type="PANTHER" id="PTHR31935:SF1">
    <property type="entry name" value="COILED-COIL DOMAIN-CONTAINING PROTEIN 13"/>
    <property type="match status" value="1"/>
</dbReference>
<evidence type="ECO:0008006" key="5">
    <source>
        <dbReference type="Google" id="ProtNLM"/>
    </source>
</evidence>
<proteinExistence type="predicted"/>
<evidence type="ECO:0000313" key="4">
    <source>
        <dbReference type="Proteomes" id="UP000276834"/>
    </source>
</evidence>
<feature type="compositionally biased region" description="Polar residues" evidence="2">
    <location>
        <begin position="675"/>
        <end position="691"/>
    </location>
</feature>
<gene>
    <name evidence="3" type="ORF">DV515_00001268</name>
</gene>
<name>A0A3L8SYJ4_CHLGU</name>
<feature type="compositionally biased region" description="Basic and acidic residues" evidence="2">
    <location>
        <begin position="27"/>
        <end position="41"/>
    </location>
</feature>
<feature type="region of interest" description="Disordered" evidence="2">
    <location>
        <begin position="22"/>
        <end position="68"/>
    </location>
</feature>
<dbReference type="InterPro" id="IPR038929">
    <property type="entry name" value="CCDC13"/>
</dbReference>
<keyword evidence="1" id="KW-0175">Coiled coil</keyword>
<comment type="caution">
    <text evidence="3">The sequence shown here is derived from an EMBL/GenBank/DDBJ whole genome shotgun (WGS) entry which is preliminary data.</text>
</comment>
<feature type="region of interest" description="Disordered" evidence="2">
    <location>
        <begin position="518"/>
        <end position="545"/>
    </location>
</feature>